<organism evidence="7 8">
    <name type="scientific">Novosphingobium cyanobacteriorum</name>
    <dbReference type="NCBI Taxonomy" id="3024215"/>
    <lineage>
        <taxon>Bacteria</taxon>
        <taxon>Pseudomonadati</taxon>
        <taxon>Pseudomonadota</taxon>
        <taxon>Alphaproteobacteria</taxon>
        <taxon>Sphingomonadales</taxon>
        <taxon>Sphingomonadaceae</taxon>
        <taxon>Novosphingobium</taxon>
    </lineage>
</organism>
<accession>A0ABT6CH31</accession>
<dbReference type="PANTHER" id="PTHR38480">
    <property type="entry name" value="SLR0254 PROTEIN"/>
    <property type="match status" value="1"/>
</dbReference>
<keyword evidence="3 5" id="KW-1133">Transmembrane helix</keyword>
<feature type="transmembrane region" description="Helical" evidence="5">
    <location>
        <begin position="50"/>
        <end position="71"/>
    </location>
</feature>
<comment type="subcellular location">
    <subcellularLocation>
        <location evidence="1">Membrane</location>
        <topology evidence="1">Multi-pass membrane protein</topology>
    </subcellularLocation>
</comment>
<name>A0ABT6CH31_9SPHN</name>
<evidence type="ECO:0000256" key="3">
    <source>
        <dbReference type="ARBA" id="ARBA00022989"/>
    </source>
</evidence>
<keyword evidence="8" id="KW-1185">Reference proteome</keyword>
<dbReference type="InterPro" id="IPR010432">
    <property type="entry name" value="RDD"/>
</dbReference>
<proteinExistence type="predicted"/>
<evidence type="ECO:0000256" key="4">
    <source>
        <dbReference type="ARBA" id="ARBA00023136"/>
    </source>
</evidence>
<reference evidence="7 8" key="1">
    <citation type="submission" date="2023-03" db="EMBL/GenBank/DDBJ databases">
        <title>Novosphingobium cyanobacteriorum sp. nov., isolated from a eutrophic reservoir during the Microcystis bloom period.</title>
        <authorList>
            <person name="Kang M."/>
            <person name="Le V."/>
            <person name="Ko S.-R."/>
            <person name="Lee S.-A."/>
            <person name="Ahn C.-Y."/>
        </authorList>
    </citation>
    <scope>NUCLEOTIDE SEQUENCE [LARGE SCALE GENOMIC DNA]</scope>
    <source>
        <strain evidence="7 8">HBC54</strain>
    </source>
</reference>
<dbReference type="Pfam" id="PF06271">
    <property type="entry name" value="RDD"/>
    <property type="match status" value="1"/>
</dbReference>
<dbReference type="RefSeq" id="WP_277276709.1">
    <property type="nucleotide sequence ID" value="NZ_JAROCY010000006.1"/>
</dbReference>
<dbReference type="PANTHER" id="PTHR38480:SF1">
    <property type="entry name" value="SLR0254 PROTEIN"/>
    <property type="match status" value="1"/>
</dbReference>
<gene>
    <name evidence="7" type="ORF">POM99_08490</name>
</gene>
<comment type="caution">
    <text evidence="7">The sequence shown here is derived from an EMBL/GenBank/DDBJ whole genome shotgun (WGS) entry which is preliminary data.</text>
</comment>
<evidence type="ECO:0000256" key="2">
    <source>
        <dbReference type="ARBA" id="ARBA00022692"/>
    </source>
</evidence>
<evidence type="ECO:0000313" key="8">
    <source>
        <dbReference type="Proteomes" id="UP001222770"/>
    </source>
</evidence>
<sequence>MAISLPFRQRREAGRRPLDHEERRRRTIVTPEGLRLSVTIASRGARAAALLIDLFLIGLAMMVTTLALLFIARGVGLQLDGKPEGVGGHAVQALVIVWIIAMFVFRNAWFLYFELGARGATPGKRITGIRVAARAQEDGVGRLTTEAVIARNLVRDIELFMPVVFIGGAISAGGDTEMAGWAGALWFLIFVLFPLTNRDALRCGDVIAGTWVVEAQRRKLEQALSLGEAGGGRSAATGAQYVFGEAELSVYGEYELQVLERVLRDDRPEALAEVAETICRKIGWNAGRGDERAFLEAYYTQLRARLERGMRFGRRKADKFTD</sequence>
<evidence type="ECO:0000256" key="5">
    <source>
        <dbReference type="SAM" id="Phobius"/>
    </source>
</evidence>
<feature type="transmembrane region" description="Helical" evidence="5">
    <location>
        <begin position="153"/>
        <end position="172"/>
    </location>
</feature>
<feature type="transmembrane region" description="Helical" evidence="5">
    <location>
        <begin position="178"/>
        <end position="195"/>
    </location>
</feature>
<keyword evidence="4 5" id="KW-0472">Membrane</keyword>
<dbReference type="EMBL" id="JAROCY010000006">
    <property type="protein sequence ID" value="MDF8333235.1"/>
    <property type="molecule type" value="Genomic_DNA"/>
</dbReference>
<feature type="transmembrane region" description="Helical" evidence="5">
    <location>
        <begin position="91"/>
        <end position="115"/>
    </location>
</feature>
<feature type="domain" description="RDD" evidence="6">
    <location>
        <begin position="41"/>
        <end position="209"/>
    </location>
</feature>
<protein>
    <submittedName>
        <fullName evidence="7">RDD family protein</fullName>
    </submittedName>
</protein>
<evidence type="ECO:0000259" key="6">
    <source>
        <dbReference type="Pfam" id="PF06271"/>
    </source>
</evidence>
<evidence type="ECO:0000313" key="7">
    <source>
        <dbReference type="EMBL" id="MDF8333235.1"/>
    </source>
</evidence>
<keyword evidence="2 5" id="KW-0812">Transmembrane</keyword>
<evidence type="ECO:0000256" key="1">
    <source>
        <dbReference type="ARBA" id="ARBA00004141"/>
    </source>
</evidence>
<dbReference type="Proteomes" id="UP001222770">
    <property type="component" value="Unassembled WGS sequence"/>
</dbReference>